<evidence type="ECO:0000313" key="4">
    <source>
        <dbReference type="EMBL" id="GBF98051.1"/>
    </source>
</evidence>
<sequence>MRRGALSAFVLSFALVASGFASVASMSPLLGGKSERAVDDHAQQLAAYAVTEIGSKANVPDLSLVRVTKLSTQVVAGIKYYFTVETKDKAGKVRHYEAQVWEKPGGYDNSAPVELTSYKELSQTPAGGSEDAAWSGAAAQAAVAGINMRSNSLVPYELVEVASTTPLDNGAKMVLRLRRGDKHEAMEVHVERREGGRYGLLNFGPAP</sequence>
<dbReference type="PROSITE" id="PS00287">
    <property type="entry name" value="CYSTATIN"/>
    <property type="match status" value="1"/>
</dbReference>
<dbReference type="STRING" id="307507.A0A2V0PDW9"/>
<keyword evidence="5" id="KW-1185">Reference proteome</keyword>
<dbReference type="InterPro" id="IPR000010">
    <property type="entry name" value="Cystatin_dom"/>
</dbReference>
<dbReference type="Pfam" id="PF16845">
    <property type="entry name" value="SQAPI"/>
    <property type="match status" value="1"/>
</dbReference>
<protein>
    <recommendedName>
        <fullName evidence="2">Cysteine proteinase inhibitor</fullName>
    </recommendedName>
</protein>
<dbReference type="InterPro" id="IPR018073">
    <property type="entry name" value="Prot_inh_cystat_CS"/>
</dbReference>
<reference evidence="4 5" key="1">
    <citation type="journal article" date="2018" name="Sci. Rep.">
        <title>Raphidocelis subcapitata (=Pseudokirchneriella subcapitata) provides an insight into genome evolution and environmental adaptations in the Sphaeropleales.</title>
        <authorList>
            <person name="Suzuki S."/>
            <person name="Yamaguchi H."/>
            <person name="Nakajima N."/>
            <person name="Kawachi M."/>
        </authorList>
    </citation>
    <scope>NUCLEOTIDE SEQUENCE [LARGE SCALE GENOMIC DNA]</scope>
    <source>
        <strain evidence="4 5">NIES-35</strain>
    </source>
</reference>
<keyword evidence="2" id="KW-0646">Protease inhibitor</keyword>
<evidence type="ECO:0000256" key="1">
    <source>
        <dbReference type="ARBA" id="ARBA00022704"/>
    </source>
</evidence>
<feature type="signal peptide" evidence="2">
    <location>
        <begin position="1"/>
        <end position="21"/>
    </location>
</feature>
<dbReference type="PANTHER" id="PTHR11413">
    <property type="entry name" value="CYSTATIN FAMILY MEMBER"/>
    <property type="match status" value="1"/>
</dbReference>
<dbReference type="InParanoid" id="A0A2V0PDW9"/>
<comment type="caution">
    <text evidence="4">The sequence shown here is derived from an EMBL/GenBank/DDBJ whole genome shotgun (WGS) entry which is preliminary data.</text>
</comment>
<dbReference type="Gene3D" id="3.10.450.10">
    <property type="match status" value="1"/>
</dbReference>
<dbReference type="AlphaFoldDB" id="A0A2V0PDW9"/>
<dbReference type="CDD" id="cd00042">
    <property type="entry name" value="CY"/>
    <property type="match status" value="1"/>
</dbReference>
<dbReference type="PANTHER" id="PTHR11413:SF110">
    <property type="entry name" value="CYSTEINE PROTEINASE INHIBITOR 6"/>
    <property type="match status" value="1"/>
</dbReference>
<dbReference type="Proteomes" id="UP000247498">
    <property type="component" value="Unassembled WGS sequence"/>
</dbReference>
<feature type="domain" description="Cystatin" evidence="3">
    <location>
        <begin position="28"/>
        <end position="118"/>
    </location>
</feature>
<dbReference type="GO" id="GO:0004869">
    <property type="term" value="F:cysteine-type endopeptidase inhibitor activity"/>
    <property type="evidence" value="ECO:0007669"/>
    <property type="project" value="UniProtKB-KW"/>
</dbReference>
<organism evidence="4 5">
    <name type="scientific">Raphidocelis subcapitata</name>
    <dbReference type="NCBI Taxonomy" id="307507"/>
    <lineage>
        <taxon>Eukaryota</taxon>
        <taxon>Viridiplantae</taxon>
        <taxon>Chlorophyta</taxon>
        <taxon>core chlorophytes</taxon>
        <taxon>Chlorophyceae</taxon>
        <taxon>CS clade</taxon>
        <taxon>Sphaeropleales</taxon>
        <taxon>Selenastraceae</taxon>
        <taxon>Raphidocelis</taxon>
    </lineage>
</organism>
<evidence type="ECO:0000256" key="2">
    <source>
        <dbReference type="RuleBase" id="RU362130"/>
    </source>
</evidence>
<keyword evidence="2" id="KW-0732">Signal</keyword>
<accession>A0A2V0PDW9</accession>
<evidence type="ECO:0000259" key="3">
    <source>
        <dbReference type="SMART" id="SM00043"/>
    </source>
</evidence>
<comment type="similarity">
    <text evidence="2">Belongs to the cystatin family. Phytocystatin subfamily.</text>
</comment>
<dbReference type="FunCoup" id="A0A2V0PDW9">
    <property type="interactions" value="296"/>
</dbReference>
<gene>
    <name evidence="4" type="ORF">Rsub_10279</name>
</gene>
<dbReference type="SMART" id="SM00043">
    <property type="entry name" value="CY"/>
    <property type="match status" value="1"/>
</dbReference>
<keyword evidence="1 2" id="KW-0789">Thiol protease inhibitor</keyword>
<dbReference type="SUPFAM" id="SSF54403">
    <property type="entry name" value="Cystatin/monellin"/>
    <property type="match status" value="1"/>
</dbReference>
<dbReference type="InterPro" id="IPR046350">
    <property type="entry name" value="Cystatin_sf"/>
</dbReference>
<feature type="chain" id="PRO_5015796644" description="Cysteine proteinase inhibitor" evidence="2">
    <location>
        <begin position="22"/>
        <end position="207"/>
    </location>
</feature>
<name>A0A2V0PDW9_9CHLO</name>
<proteinExistence type="inferred from homology"/>
<dbReference type="InterPro" id="IPR027214">
    <property type="entry name" value="Cystatin"/>
</dbReference>
<evidence type="ECO:0000313" key="5">
    <source>
        <dbReference type="Proteomes" id="UP000247498"/>
    </source>
</evidence>
<dbReference type="OrthoDB" id="537254at2759"/>
<dbReference type="EMBL" id="BDRX01000115">
    <property type="protein sequence ID" value="GBF98051.1"/>
    <property type="molecule type" value="Genomic_DNA"/>
</dbReference>